<dbReference type="AlphaFoldDB" id="A0A9Q1J092"/>
<dbReference type="EMBL" id="JAINUF010000005">
    <property type="protein sequence ID" value="KAJ8359972.1"/>
    <property type="molecule type" value="Genomic_DNA"/>
</dbReference>
<reference evidence="1" key="1">
    <citation type="journal article" date="2023" name="Science">
        <title>Genome structures resolve the early diversification of teleost fishes.</title>
        <authorList>
            <person name="Parey E."/>
            <person name="Louis A."/>
            <person name="Montfort J."/>
            <person name="Bouchez O."/>
            <person name="Roques C."/>
            <person name="Iampietro C."/>
            <person name="Lluch J."/>
            <person name="Castinel A."/>
            <person name="Donnadieu C."/>
            <person name="Desvignes T."/>
            <person name="Floi Bucao C."/>
            <person name="Jouanno E."/>
            <person name="Wen M."/>
            <person name="Mejri S."/>
            <person name="Dirks R."/>
            <person name="Jansen H."/>
            <person name="Henkel C."/>
            <person name="Chen W.J."/>
            <person name="Zahm M."/>
            <person name="Cabau C."/>
            <person name="Klopp C."/>
            <person name="Thompson A.W."/>
            <person name="Robinson-Rechavi M."/>
            <person name="Braasch I."/>
            <person name="Lecointre G."/>
            <person name="Bobe J."/>
            <person name="Postlethwait J.H."/>
            <person name="Berthelot C."/>
            <person name="Roest Crollius H."/>
            <person name="Guiguen Y."/>
        </authorList>
    </citation>
    <scope>NUCLEOTIDE SEQUENCE</scope>
    <source>
        <strain evidence="1">WJC10195</strain>
    </source>
</reference>
<sequence length="89" mass="9600">MALRAAAATACKSPSMAPFCDPAIAEGRPAELPLSLTHPLETGECTFLHAQERHCNVLKRAVKGETGLALAWQGIAEINRVSMAHFFRL</sequence>
<organism evidence="1 2">
    <name type="scientific">Synaphobranchus kaupii</name>
    <name type="common">Kaup's arrowtooth eel</name>
    <dbReference type="NCBI Taxonomy" id="118154"/>
    <lineage>
        <taxon>Eukaryota</taxon>
        <taxon>Metazoa</taxon>
        <taxon>Chordata</taxon>
        <taxon>Craniata</taxon>
        <taxon>Vertebrata</taxon>
        <taxon>Euteleostomi</taxon>
        <taxon>Actinopterygii</taxon>
        <taxon>Neopterygii</taxon>
        <taxon>Teleostei</taxon>
        <taxon>Anguilliformes</taxon>
        <taxon>Synaphobranchidae</taxon>
        <taxon>Synaphobranchus</taxon>
    </lineage>
</organism>
<evidence type="ECO:0000313" key="1">
    <source>
        <dbReference type="EMBL" id="KAJ8359972.1"/>
    </source>
</evidence>
<name>A0A9Q1J092_SYNKA</name>
<comment type="caution">
    <text evidence="1">The sequence shown here is derived from an EMBL/GenBank/DDBJ whole genome shotgun (WGS) entry which is preliminary data.</text>
</comment>
<proteinExistence type="predicted"/>
<keyword evidence="2" id="KW-1185">Reference proteome</keyword>
<accession>A0A9Q1J092</accession>
<protein>
    <submittedName>
        <fullName evidence="1">Uncharacterized protein</fullName>
    </submittedName>
</protein>
<dbReference type="Proteomes" id="UP001152622">
    <property type="component" value="Chromosome 5"/>
</dbReference>
<gene>
    <name evidence="1" type="ORF">SKAU_G00164970</name>
</gene>
<evidence type="ECO:0000313" key="2">
    <source>
        <dbReference type="Proteomes" id="UP001152622"/>
    </source>
</evidence>